<dbReference type="eggNOG" id="COG2227">
    <property type="taxonomic scope" value="Bacteria"/>
</dbReference>
<accession>B4S7N8</accession>
<dbReference type="RefSeq" id="WP_012505612.1">
    <property type="nucleotide sequence ID" value="NC_011059.1"/>
</dbReference>
<dbReference type="Pfam" id="PF13649">
    <property type="entry name" value="Methyltransf_25"/>
    <property type="match status" value="1"/>
</dbReference>
<dbReference type="PANTHER" id="PTHR43861">
    <property type="entry name" value="TRANS-ACONITATE 2-METHYLTRANSFERASE-RELATED"/>
    <property type="match status" value="1"/>
</dbReference>
<proteinExistence type="predicted"/>
<evidence type="ECO:0000313" key="4">
    <source>
        <dbReference type="Proteomes" id="UP000002725"/>
    </source>
</evidence>
<evidence type="ECO:0000256" key="1">
    <source>
        <dbReference type="ARBA" id="ARBA00022679"/>
    </source>
</evidence>
<dbReference type="SUPFAM" id="SSF53335">
    <property type="entry name" value="S-adenosyl-L-methionine-dependent methyltransferases"/>
    <property type="match status" value="1"/>
</dbReference>
<reference evidence="3" key="1">
    <citation type="submission" date="2008-06" db="EMBL/GenBank/DDBJ databases">
        <title>Complete sequence of chromosome of Prosthecochloris aestuarii DSM 271.</title>
        <authorList>
            <consortium name="US DOE Joint Genome Institute"/>
            <person name="Lucas S."/>
            <person name="Copeland A."/>
            <person name="Lapidus A."/>
            <person name="Glavina del Rio T."/>
            <person name="Dalin E."/>
            <person name="Tice H."/>
            <person name="Bruce D."/>
            <person name="Goodwin L."/>
            <person name="Pitluck S."/>
            <person name="Schmutz J."/>
            <person name="Larimer F."/>
            <person name="Land M."/>
            <person name="Hauser L."/>
            <person name="Kyrpides N."/>
            <person name="Anderson I."/>
            <person name="Liu Z."/>
            <person name="Li T."/>
            <person name="Zhao F."/>
            <person name="Overmann J."/>
            <person name="Bryant D.A."/>
            <person name="Richardson P."/>
        </authorList>
    </citation>
    <scope>NUCLEOTIDE SEQUENCE [LARGE SCALE GENOMIC DNA]</scope>
    <source>
        <strain evidence="3">DSM 271</strain>
    </source>
</reference>
<evidence type="ECO:0000313" key="3">
    <source>
        <dbReference type="EMBL" id="ACF46075.1"/>
    </source>
</evidence>
<dbReference type="GO" id="GO:0032259">
    <property type="term" value="P:methylation"/>
    <property type="evidence" value="ECO:0007669"/>
    <property type="project" value="UniProtKB-KW"/>
</dbReference>
<gene>
    <name evidence="3" type="ordered locus">Paes_1036</name>
</gene>
<evidence type="ECO:0000259" key="2">
    <source>
        <dbReference type="Pfam" id="PF13649"/>
    </source>
</evidence>
<keyword evidence="1" id="KW-0808">Transferase</keyword>
<dbReference type="STRING" id="290512.Paes_1036"/>
<dbReference type="EMBL" id="CP001108">
    <property type="protein sequence ID" value="ACF46075.1"/>
    <property type="molecule type" value="Genomic_DNA"/>
</dbReference>
<dbReference type="Gene3D" id="3.40.50.150">
    <property type="entry name" value="Vaccinia Virus protein VP39"/>
    <property type="match status" value="1"/>
</dbReference>
<dbReference type="InterPro" id="IPR029063">
    <property type="entry name" value="SAM-dependent_MTases_sf"/>
</dbReference>
<protein>
    <submittedName>
        <fullName evidence="3">Methyltransferase type 12</fullName>
    </submittedName>
</protein>
<name>B4S7N8_PROA2</name>
<dbReference type="InterPro" id="IPR041698">
    <property type="entry name" value="Methyltransf_25"/>
</dbReference>
<feature type="domain" description="Methyltransferase" evidence="2">
    <location>
        <begin position="57"/>
        <end position="152"/>
    </location>
</feature>
<sequence length="259" mass="29720">MMDSSLQNAPEWFSSWFNHPFYLKLYSHRDEDEARMCVETILRVALPETAEPSGFRIMDIACGAGRHAIEFARKGFCVTANDLSPYLMQCARDQASTENLSMHCTERDMRDIEEQHTFHLVVQLFSSFGYFESEQDDRQVLDNVFHALLPGGRYVLDLINAEYLKNKLCPHSRKAIDNLTVDEHRQIIGNRVIKDICITSPEETLEFQESVRLFEPAHIKTMLLEAGFEVEQVLGDYNGTPFSAAESPRMLIFCRKPSA</sequence>
<dbReference type="Gene3D" id="2.20.25.110">
    <property type="entry name" value="S-adenosyl-L-methionine-dependent methyltransferases"/>
    <property type="match status" value="1"/>
</dbReference>
<keyword evidence="3" id="KW-0489">Methyltransferase</keyword>
<dbReference type="AlphaFoldDB" id="B4S7N8"/>
<dbReference type="HOGENOM" id="CLU_069129_1_0_10"/>
<dbReference type="KEGG" id="paa:Paes_1036"/>
<dbReference type="GO" id="GO:0008168">
    <property type="term" value="F:methyltransferase activity"/>
    <property type="evidence" value="ECO:0007669"/>
    <property type="project" value="UniProtKB-KW"/>
</dbReference>
<keyword evidence="4" id="KW-1185">Reference proteome</keyword>
<organism evidence="3 4">
    <name type="scientific">Prosthecochloris aestuarii (strain DSM 271 / SK 413)</name>
    <dbReference type="NCBI Taxonomy" id="290512"/>
    <lineage>
        <taxon>Bacteria</taxon>
        <taxon>Pseudomonadati</taxon>
        <taxon>Chlorobiota</taxon>
        <taxon>Chlorobiia</taxon>
        <taxon>Chlorobiales</taxon>
        <taxon>Chlorobiaceae</taxon>
        <taxon>Prosthecochloris</taxon>
    </lineage>
</organism>
<dbReference type="CDD" id="cd02440">
    <property type="entry name" value="AdoMet_MTases"/>
    <property type="match status" value="1"/>
</dbReference>
<dbReference type="Proteomes" id="UP000002725">
    <property type="component" value="Chromosome"/>
</dbReference>